<evidence type="ECO:0000313" key="5">
    <source>
        <dbReference type="EMBL" id="PWN18726.1"/>
    </source>
</evidence>
<name>A0A316TZW7_9BASI</name>
<dbReference type="EMBL" id="KZ819334">
    <property type="protein sequence ID" value="PWN18726.1"/>
    <property type="molecule type" value="Genomic_DNA"/>
</dbReference>
<comment type="subcellular location">
    <subcellularLocation>
        <location evidence="1">Nucleus</location>
    </subcellularLocation>
</comment>
<dbReference type="OrthoDB" id="10265068at2759"/>
<feature type="compositionally biased region" description="Basic residues" evidence="3">
    <location>
        <begin position="116"/>
        <end position="125"/>
    </location>
</feature>
<dbReference type="SUPFAM" id="SSF48150">
    <property type="entry name" value="DNA-glycosylase"/>
    <property type="match status" value="1"/>
</dbReference>
<feature type="region of interest" description="Disordered" evidence="3">
    <location>
        <begin position="93"/>
        <end position="145"/>
    </location>
</feature>
<dbReference type="InterPro" id="IPR003265">
    <property type="entry name" value="HhH-GPD_domain"/>
</dbReference>
<dbReference type="GeneID" id="37014876"/>
<dbReference type="PANTHER" id="PTHR15074">
    <property type="entry name" value="METHYL-CPG-BINDING PROTEIN"/>
    <property type="match status" value="1"/>
</dbReference>
<dbReference type="Proteomes" id="UP000245942">
    <property type="component" value="Unassembled WGS sequence"/>
</dbReference>
<dbReference type="InterPro" id="IPR011257">
    <property type="entry name" value="DNA_glycosylase"/>
</dbReference>
<dbReference type="GO" id="GO:0005634">
    <property type="term" value="C:nucleus"/>
    <property type="evidence" value="ECO:0007669"/>
    <property type="project" value="UniProtKB-SubCell"/>
</dbReference>
<dbReference type="AlphaFoldDB" id="A0A316TZW7"/>
<evidence type="ECO:0000259" key="4">
    <source>
        <dbReference type="Pfam" id="PF00730"/>
    </source>
</evidence>
<protein>
    <submittedName>
        <fullName evidence="5">DNA glycosylase</fullName>
    </submittedName>
</protein>
<keyword evidence="6" id="KW-1185">Reference proteome</keyword>
<feature type="domain" description="HhH-GPD" evidence="4">
    <location>
        <begin position="183"/>
        <end position="244"/>
    </location>
</feature>
<dbReference type="GO" id="GO:0006285">
    <property type="term" value="P:base-excision repair, AP site formation"/>
    <property type="evidence" value="ECO:0007669"/>
    <property type="project" value="UniProtKB-ARBA"/>
</dbReference>
<dbReference type="Gene3D" id="1.10.340.30">
    <property type="entry name" value="Hypothetical protein, domain 2"/>
    <property type="match status" value="1"/>
</dbReference>
<feature type="region of interest" description="Disordered" evidence="3">
    <location>
        <begin position="372"/>
        <end position="399"/>
    </location>
</feature>
<dbReference type="GO" id="GO:0003824">
    <property type="term" value="F:catalytic activity"/>
    <property type="evidence" value="ECO:0007669"/>
    <property type="project" value="InterPro"/>
</dbReference>
<dbReference type="GO" id="GO:0003677">
    <property type="term" value="F:DNA binding"/>
    <property type="evidence" value="ECO:0007669"/>
    <property type="project" value="InterPro"/>
</dbReference>
<dbReference type="InterPro" id="IPR045138">
    <property type="entry name" value="MeCP2/MBD4"/>
</dbReference>
<evidence type="ECO:0000256" key="1">
    <source>
        <dbReference type="ARBA" id="ARBA00004123"/>
    </source>
</evidence>
<dbReference type="RefSeq" id="XP_025345886.1">
    <property type="nucleotide sequence ID" value="XM_025493142.1"/>
</dbReference>
<evidence type="ECO:0000256" key="3">
    <source>
        <dbReference type="SAM" id="MobiDB-lite"/>
    </source>
</evidence>
<keyword evidence="2" id="KW-0539">Nucleus</keyword>
<evidence type="ECO:0000313" key="6">
    <source>
        <dbReference type="Proteomes" id="UP000245942"/>
    </source>
</evidence>
<evidence type="ECO:0000256" key="2">
    <source>
        <dbReference type="ARBA" id="ARBA00023242"/>
    </source>
</evidence>
<feature type="compositionally biased region" description="Basic and acidic residues" evidence="3">
    <location>
        <begin position="383"/>
        <end position="399"/>
    </location>
</feature>
<proteinExistence type="predicted"/>
<sequence>MPAKRQKAAAANRRNSGSDGAVIPAAAAAAVSSTDLSEQGQLGAIFVQLDGNDADSEAVIVRRSGRKRRKVDESSENVQQLSSYFSSQLKAAGSKGGKVEKKGQPGKQVESVASVKAKRTRKAHKPKEEPADDLDDPASATPPDTSLFPSLALKLHGLASDRQGSFYGLVQELLTPDVFGMLVVTILLNQTTGRAAIPVFYEIMHRWPTPRLLGEADEDELREKLRPIGLFNIRAKRLKEVGRVWCEAPPRWGVTTKSRVVMPASWAMVDEPAEEGAIGSGDTKAAKAVDPDARKLKRTKTRPLYPATEISHLPGVGRYALDSYLLFRPSRSHLSMASVQIDLCRATALPKPTSDPWQKILDRRVELGDRRDVGELLPPVSKPEGESEGHDSVNPDEDWRNVDALDKELKAYMLWRLGRDASLREAKKE</sequence>
<reference evidence="5 6" key="1">
    <citation type="journal article" date="2018" name="Mol. Biol. Evol.">
        <title>Broad Genomic Sampling Reveals a Smut Pathogenic Ancestry of the Fungal Clade Ustilaginomycotina.</title>
        <authorList>
            <person name="Kijpornyongpan T."/>
            <person name="Mondo S.J."/>
            <person name="Barry K."/>
            <person name="Sandor L."/>
            <person name="Lee J."/>
            <person name="Lipzen A."/>
            <person name="Pangilinan J."/>
            <person name="LaButti K."/>
            <person name="Hainaut M."/>
            <person name="Henrissat B."/>
            <person name="Grigoriev I.V."/>
            <person name="Spatafora J.W."/>
            <person name="Aime M.C."/>
        </authorList>
    </citation>
    <scope>NUCLEOTIDE SEQUENCE [LARGE SCALE GENOMIC DNA]</scope>
    <source>
        <strain evidence="5 6">MCA 4718</strain>
    </source>
</reference>
<dbReference type="STRING" id="1684307.A0A316TZW7"/>
<dbReference type="Pfam" id="PF00730">
    <property type="entry name" value="HhH-GPD"/>
    <property type="match status" value="1"/>
</dbReference>
<gene>
    <name evidence="5" type="ORF">BCV69DRAFT_284708</name>
</gene>
<organism evidence="5 6">
    <name type="scientific">Pseudomicrostroma glucosiphilum</name>
    <dbReference type="NCBI Taxonomy" id="1684307"/>
    <lineage>
        <taxon>Eukaryota</taxon>
        <taxon>Fungi</taxon>
        <taxon>Dikarya</taxon>
        <taxon>Basidiomycota</taxon>
        <taxon>Ustilaginomycotina</taxon>
        <taxon>Exobasidiomycetes</taxon>
        <taxon>Microstromatales</taxon>
        <taxon>Microstromatales incertae sedis</taxon>
        <taxon>Pseudomicrostroma</taxon>
    </lineage>
</organism>
<accession>A0A316TZW7</accession>
<dbReference type="PANTHER" id="PTHR15074:SF0">
    <property type="entry name" value="METHYL-CPG-BINDING DOMAIN PROTEIN 4-LIKE PROTEIN"/>
    <property type="match status" value="1"/>
</dbReference>
<feature type="region of interest" description="Disordered" evidence="3">
    <location>
        <begin position="1"/>
        <end position="20"/>
    </location>
</feature>